<protein>
    <submittedName>
        <fullName evidence="1">Uncharacterized protein</fullName>
    </submittedName>
</protein>
<dbReference type="EMBL" id="JUFZ01000055">
    <property type="protein sequence ID" value="KIC07430.1"/>
    <property type="molecule type" value="Genomic_DNA"/>
</dbReference>
<reference evidence="1 2" key="1">
    <citation type="submission" date="2014-12" db="EMBL/GenBank/DDBJ databases">
        <title>Genome sequence of Morococcus cerebrosus.</title>
        <authorList>
            <person name="Shin S.-K."/>
            <person name="Yi H."/>
        </authorList>
    </citation>
    <scope>NUCLEOTIDE SEQUENCE [LARGE SCALE GENOMIC DNA]</scope>
    <source>
        <strain evidence="1 2">CIP 81.93</strain>
    </source>
</reference>
<dbReference type="AlphaFoldDB" id="A0A0C1GM02"/>
<name>A0A0C1GM02_9NEIS</name>
<dbReference type="Proteomes" id="UP000031390">
    <property type="component" value="Unassembled WGS sequence"/>
</dbReference>
<organism evidence="1 2">
    <name type="scientific">Morococcus cerebrosus</name>
    <dbReference type="NCBI Taxonomy" id="1056807"/>
    <lineage>
        <taxon>Bacteria</taxon>
        <taxon>Pseudomonadati</taxon>
        <taxon>Pseudomonadota</taxon>
        <taxon>Betaproteobacteria</taxon>
        <taxon>Neisseriales</taxon>
        <taxon>Neisseriaceae</taxon>
        <taxon>Morococcus</taxon>
    </lineage>
</organism>
<comment type="caution">
    <text evidence="1">The sequence shown here is derived from an EMBL/GenBank/DDBJ whole genome shotgun (WGS) entry which is preliminary data.</text>
</comment>
<gene>
    <name evidence="1" type="ORF">MCC93_14090</name>
</gene>
<proteinExistence type="predicted"/>
<evidence type="ECO:0000313" key="1">
    <source>
        <dbReference type="EMBL" id="KIC07430.1"/>
    </source>
</evidence>
<sequence length="38" mass="4417">MLCQKVGKGRLKTVFRFSDDLLVLPDADYNTFTMLSHR</sequence>
<evidence type="ECO:0000313" key="2">
    <source>
        <dbReference type="Proteomes" id="UP000031390"/>
    </source>
</evidence>
<accession>A0A0C1GM02</accession>